<evidence type="ECO:0000256" key="4">
    <source>
        <dbReference type="ARBA" id="ARBA00022490"/>
    </source>
</evidence>
<dbReference type="Gene3D" id="1.20.140.100">
    <property type="entry name" value="Dynein heavy chain, N-terminal domain 2"/>
    <property type="match status" value="1"/>
</dbReference>
<dbReference type="Pfam" id="PF03028">
    <property type="entry name" value="Dynein_heavy"/>
    <property type="match status" value="1"/>
</dbReference>
<evidence type="ECO:0000256" key="20">
    <source>
        <dbReference type="SAM" id="Coils"/>
    </source>
</evidence>
<dbReference type="Pfam" id="PF08393">
    <property type="entry name" value="DHC_N2"/>
    <property type="match status" value="1"/>
</dbReference>
<dbReference type="InterPro" id="IPR041466">
    <property type="entry name" value="Dynein_AAA5_ext"/>
</dbReference>
<evidence type="ECO:0000256" key="17">
    <source>
        <dbReference type="ARBA" id="ARBA00071816"/>
    </source>
</evidence>
<dbReference type="FunFam" id="3.40.50.300:FF:001328">
    <property type="entry name" value="Dynein heavy chain 6, axonemal"/>
    <property type="match status" value="1"/>
</dbReference>
<dbReference type="SUPFAM" id="SSF52540">
    <property type="entry name" value="P-loop containing nucleoside triphosphate hydrolases"/>
    <property type="match status" value="4"/>
</dbReference>
<keyword evidence="8" id="KW-0067">ATP-binding</keyword>
<dbReference type="Pfam" id="PF12777">
    <property type="entry name" value="MT"/>
    <property type="match status" value="1"/>
</dbReference>
<evidence type="ECO:0000256" key="15">
    <source>
        <dbReference type="ARBA" id="ARBA00023273"/>
    </source>
</evidence>
<dbReference type="InterPro" id="IPR043160">
    <property type="entry name" value="Dynein_C_barrel"/>
</dbReference>
<evidence type="ECO:0000256" key="1">
    <source>
        <dbReference type="ARBA" id="ARBA00004230"/>
    </source>
</evidence>
<feature type="domain" description="Dynein heavy chain AAA module D4" evidence="25">
    <location>
        <begin position="1647"/>
        <end position="1909"/>
    </location>
</feature>
<dbReference type="Gene3D" id="1.10.8.1220">
    <property type="match status" value="1"/>
</dbReference>
<feature type="coiled-coil region" evidence="20">
    <location>
        <begin position="2153"/>
        <end position="2215"/>
    </location>
</feature>
<keyword evidence="5" id="KW-0493">Microtubule</keyword>
<dbReference type="FunFam" id="1.10.8.720:FF:000001">
    <property type="entry name" value="dynein heavy chain 7, axonemal"/>
    <property type="match status" value="1"/>
</dbReference>
<evidence type="ECO:0000259" key="21">
    <source>
        <dbReference type="Pfam" id="PF03028"/>
    </source>
</evidence>
<evidence type="ECO:0000256" key="2">
    <source>
        <dbReference type="ARBA" id="ARBA00004430"/>
    </source>
</evidence>
<evidence type="ECO:0000256" key="13">
    <source>
        <dbReference type="ARBA" id="ARBA00023175"/>
    </source>
</evidence>
<evidence type="ECO:0000256" key="14">
    <source>
        <dbReference type="ARBA" id="ARBA00023212"/>
    </source>
</evidence>
<dbReference type="Gene3D" id="1.20.1270.280">
    <property type="match status" value="1"/>
</dbReference>
<dbReference type="Gene3D" id="1.10.472.130">
    <property type="match status" value="1"/>
</dbReference>
<evidence type="ECO:0000256" key="10">
    <source>
        <dbReference type="ARBA" id="ARBA00023017"/>
    </source>
</evidence>
<feature type="domain" description="Dynein heavy chain linker" evidence="22">
    <location>
        <begin position="97"/>
        <end position="499"/>
    </location>
</feature>
<dbReference type="GO" id="GO:0005858">
    <property type="term" value="C:axonemal dynein complex"/>
    <property type="evidence" value="ECO:0007669"/>
    <property type="project" value="UniProtKB-ARBA"/>
</dbReference>
<dbReference type="InterPro" id="IPR042228">
    <property type="entry name" value="Dynein_linker_3"/>
</dbReference>
<dbReference type="FunFam" id="1.20.1270.280:FF:000001">
    <property type="entry name" value="dynein heavy chain 7, axonemal"/>
    <property type="match status" value="1"/>
</dbReference>
<dbReference type="EMBL" id="JAODUO010001191">
    <property type="protein sequence ID" value="KAK2169365.1"/>
    <property type="molecule type" value="Genomic_DNA"/>
</dbReference>
<dbReference type="Proteomes" id="UP001209878">
    <property type="component" value="Unassembled WGS sequence"/>
</dbReference>
<evidence type="ECO:0000259" key="28">
    <source>
        <dbReference type="Pfam" id="PF17857"/>
    </source>
</evidence>
<dbReference type="FunFam" id="3.40.50.300:FF:000223">
    <property type="entry name" value="Dynein heavy chain 3, axonemal"/>
    <property type="match status" value="1"/>
</dbReference>
<feature type="domain" description="Dynein heavy chain hydrolytic ATP-binding dynein motor region" evidence="23">
    <location>
        <begin position="628"/>
        <end position="954"/>
    </location>
</feature>
<dbReference type="FunFam" id="1.10.472.130:FF:000005">
    <property type="entry name" value="Dynein axonemal heavy chain 7"/>
    <property type="match status" value="1"/>
</dbReference>
<dbReference type="Gene3D" id="1.20.920.20">
    <property type="match status" value="1"/>
</dbReference>
<dbReference type="InterPro" id="IPR026983">
    <property type="entry name" value="DHC"/>
</dbReference>
<evidence type="ECO:0000256" key="9">
    <source>
        <dbReference type="ARBA" id="ARBA00022846"/>
    </source>
</evidence>
<dbReference type="InterPro" id="IPR024743">
    <property type="entry name" value="Dynein_HC_stalk"/>
</dbReference>
<gene>
    <name evidence="31" type="ORF">NP493_1193g01002</name>
</gene>
<dbReference type="InterPro" id="IPR041589">
    <property type="entry name" value="DNAH3_AAA_lid_1"/>
</dbReference>
<dbReference type="FunFam" id="1.20.920.20:FF:000006">
    <property type="entry name" value="Dynein, axonemal, heavy chain 6"/>
    <property type="match status" value="1"/>
</dbReference>
<evidence type="ECO:0000256" key="16">
    <source>
        <dbReference type="ARBA" id="ARBA00062885"/>
    </source>
</evidence>
<dbReference type="PANTHER" id="PTHR22878:SF66">
    <property type="entry name" value="DYNEIN AXONEMAL HEAVY CHAIN 7"/>
    <property type="match status" value="1"/>
</dbReference>
<reference evidence="31" key="1">
    <citation type="journal article" date="2023" name="Mol. Biol. Evol.">
        <title>Third-Generation Sequencing Reveals the Adaptive Role of the Epigenome in Three Deep-Sea Polychaetes.</title>
        <authorList>
            <person name="Perez M."/>
            <person name="Aroh O."/>
            <person name="Sun Y."/>
            <person name="Lan Y."/>
            <person name="Juniper S.K."/>
            <person name="Young C.R."/>
            <person name="Angers B."/>
            <person name="Qian P.Y."/>
        </authorList>
    </citation>
    <scope>NUCLEOTIDE SEQUENCE</scope>
    <source>
        <strain evidence="31">R07B-5</strain>
    </source>
</reference>
<organism evidence="31 32">
    <name type="scientific">Ridgeia piscesae</name>
    <name type="common">Tubeworm</name>
    <dbReference type="NCBI Taxonomy" id="27915"/>
    <lineage>
        <taxon>Eukaryota</taxon>
        <taxon>Metazoa</taxon>
        <taxon>Spiralia</taxon>
        <taxon>Lophotrochozoa</taxon>
        <taxon>Annelida</taxon>
        <taxon>Polychaeta</taxon>
        <taxon>Sedentaria</taxon>
        <taxon>Canalipalpata</taxon>
        <taxon>Sabellida</taxon>
        <taxon>Siboglinidae</taxon>
        <taxon>Ridgeia</taxon>
    </lineage>
</organism>
<evidence type="ECO:0000259" key="29">
    <source>
        <dbReference type="Pfam" id="PF18198"/>
    </source>
</evidence>
<feature type="coiled-coil region" evidence="20">
    <location>
        <begin position="20"/>
        <end position="80"/>
    </location>
</feature>
<evidence type="ECO:0000259" key="30">
    <source>
        <dbReference type="Pfam" id="PF18199"/>
    </source>
</evidence>
<dbReference type="Pfam" id="PF12781">
    <property type="entry name" value="AAA_9"/>
    <property type="match status" value="1"/>
</dbReference>
<dbReference type="InterPro" id="IPR035706">
    <property type="entry name" value="AAA_9"/>
</dbReference>
<evidence type="ECO:0000256" key="11">
    <source>
        <dbReference type="ARBA" id="ARBA00023054"/>
    </source>
</evidence>
<evidence type="ECO:0000313" key="31">
    <source>
        <dbReference type="EMBL" id="KAK2169365.1"/>
    </source>
</evidence>
<dbReference type="FunFam" id="1.20.140.100:FF:000004">
    <property type="entry name" value="Dynein axonemal heavy chain 6"/>
    <property type="match status" value="1"/>
</dbReference>
<feature type="domain" description="Dynein heavy chain AAA lid" evidence="29">
    <location>
        <begin position="2911"/>
        <end position="3049"/>
    </location>
</feature>
<dbReference type="InterPro" id="IPR013602">
    <property type="entry name" value="Dynein_heavy_linker"/>
</dbReference>
<feature type="domain" description="Dynein heavy chain AAA 5 extension" evidence="27">
    <location>
        <begin position="1121"/>
        <end position="1267"/>
    </location>
</feature>
<keyword evidence="6" id="KW-0677">Repeat</keyword>
<dbReference type="FunFam" id="1.10.8.710:FF:000004">
    <property type="entry name" value="Dynein axonemal heavy chain 6"/>
    <property type="match status" value="1"/>
</dbReference>
<keyword evidence="12" id="KW-0969">Cilium</keyword>
<dbReference type="FunFam" id="3.10.490.20:FF:000001">
    <property type="entry name" value="dynein heavy chain 7, axonemal"/>
    <property type="match status" value="1"/>
</dbReference>
<dbReference type="InterPro" id="IPR042219">
    <property type="entry name" value="AAA_lid_11_sf"/>
</dbReference>
<feature type="domain" description="Dynein heavy chain coiled coil stalk" evidence="24">
    <location>
        <begin position="1923"/>
        <end position="2270"/>
    </location>
</feature>
<dbReference type="Pfam" id="PF17852">
    <property type="entry name" value="Dynein_AAA_lid"/>
    <property type="match status" value="1"/>
</dbReference>
<dbReference type="FunFam" id="1.20.58.1120:FF:000005">
    <property type="entry name" value="Dynein, axonemal, heavy chain 12"/>
    <property type="match status" value="1"/>
</dbReference>
<evidence type="ECO:0000259" key="27">
    <source>
        <dbReference type="Pfam" id="PF17852"/>
    </source>
</evidence>
<dbReference type="GO" id="GO:0051959">
    <property type="term" value="F:dynein light intermediate chain binding"/>
    <property type="evidence" value="ECO:0007669"/>
    <property type="project" value="InterPro"/>
</dbReference>
<evidence type="ECO:0000256" key="6">
    <source>
        <dbReference type="ARBA" id="ARBA00022737"/>
    </source>
</evidence>
<comment type="subcellular location">
    <subcellularLocation>
        <location evidence="1">Cell projection</location>
        <location evidence="1">Cilium</location>
        <location evidence="1">Flagellum</location>
    </subcellularLocation>
    <subcellularLocation>
        <location evidence="2">Cytoplasm</location>
        <location evidence="2">Cytoskeleton</location>
        <location evidence="2">Cilium axoneme</location>
    </subcellularLocation>
</comment>
<dbReference type="GO" id="GO:0003341">
    <property type="term" value="P:cilium movement"/>
    <property type="evidence" value="ECO:0007669"/>
    <property type="project" value="UniProtKB-ARBA"/>
</dbReference>
<dbReference type="GO" id="GO:0008569">
    <property type="term" value="F:minus-end-directed microtubule motor activity"/>
    <property type="evidence" value="ECO:0007669"/>
    <property type="project" value="InterPro"/>
</dbReference>
<dbReference type="Pfam" id="PF12775">
    <property type="entry name" value="AAA_7"/>
    <property type="match status" value="1"/>
</dbReference>
<evidence type="ECO:0000256" key="19">
    <source>
        <dbReference type="ARBA" id="ARBA00082102"/>
    </source>
</evidence>
<dbReference type="FunFam" id="3.40.50.300:FF:000362">
    <property type="entry name" value="Dynein, axonemal, heavy chain 6"/>
    <property type="match status" value="1"/>
</dbReference>
<dbReference type="InterPro" id="IPR004273">
    <property type="entry name" value="Dynein_heavy_D6_P-loop"/>
</dbReference>
<comment type="subunit">
    <text evidence="16">The dynein complex consists of at least two heavy chains and a number of intermediate and light chains.</text>
</comment>
<keyword evidence="32" id="KW-1185">Reference proteome</keyword>
<dbReference type="GO" id="GO:0005874">
    <property type="term" value="C:microtubule"/>
    <property type="evidence" value="ECO:0007669"/>
    <property type="project" value="UniProtKB-KW"/>
</dbReference>
<keyword evidence="9" id="KW-0282">Flagellum</keyword>
<keyword evidence="10" id="KW-0243">Dynein</keyword>
<evidence type="ECO:0000256" key="18">
    <source>
        <dbReference type="ARBA" id="ARBA00078543"/>
    </source>
</evidence>
<dbReference type="InterPro" id="IPR027417">
    <property type="entry name" value="P-loop_NTPase"/>
</dbReference>
<dbReference type="GO" id="GO:0005524">
    <property type="term" value="F:ATP binding"/>
    <property type="evidence" value="ECO:0007669"/>
    <property type="project" value="UniProtKB-KW"/>
</dbReference>
<dbReference type="Pfam" id="PF17857">
    <property type="entry name" value="AAA_lid_1"/>
    <property type="match status" value="1"/>
</dbReference>
<dbReference type="InterPro" id="IPR043157">
    <property type="entry name" value="Dynein_AAA1S"/>
</dbReference>
<dbReference type="FunFam" id="3.40.50.300:FF:000044">
    <property type="entry name" value="Dynein heavy chain 5, axonemal"/>
    <property type="match status" value="1"/>
</dbReference>
<dbReference type="Pfam" id="PF18199">
    <property type="entry name" value="Dynein_C"/>
    <property type="match status" value="1"/>
</dbReference>
<dbReference type="FunFam" id="1.10.8.1220:FF:000001">
    <property type="entry name" value="Dynein axonemal heavy chain 5"/>
    <property type="match status" value="1"/>
</dbReference>
<feature type="domain" description="Dynein heavy chain C-terminal" evidence="30">
    <location>
        <begin position="3055"/>
        <end position="3355"/>
    </location>
</feature>
<dbReference type="Gene3D" id="3.10.490.20">
    <property type="match status" value="1"/>
</dbReference>
<keyword evidence="15" id="KW-0966">Cell projection</keyword>
<accession>A0AAD9KEP2</accession>
<evidence type="ECO:0000256" key="3">
    <source>
        <dbReference type="ARBA" id="ARBA00008887"/>
    </source>
</evidence>
<keyword evidence="4" id="KW-0963">Cytoplasm</keyword>
<evidence type="ECO:0000259" key="23">
    <source>
        <dbReference type="Pfam" id="PF12774"/>
    </source>
</evidence>
<dbReference type="Pfam" id="PF18198">
    <property type="entry name" value="AAA_lid_11"/>
    <property type="match status" value="1"/>
</dbReference>
<dbReference type="FunFam" id="3.40.50.300:FF:002141">
    <property type="entry name" value="Dynein heavy chain"/>
    <property type="match status" value="1"/>
</dbReference>
<evidence type="ECO:0000259" key="24">
    <source>
        <dbReference type="Pfam" id="PF12777"/>
    </source>
</evidence>
<dbReference type="FunFam" id="1.10.287.2620:FF:000002">
    <property type="entry name" value="Dynein heavy chain 2, axonemal"/>
    <property type="match status" value="1"/>
</dbReference>
<keyword evidence="14" id="KW-0206">Cytoskeleton</keyword>
<evidence type="ECO:0000256" key="7">
    <source>
        <dbReference type="ARBA" id="ARBA00022741"/>
    </source>
</evidence>
<dbReference type="InterPro" id="IPR035699">
    <property type="entry name" value="AAA_6"/>
</dbReference>
<dbReference type="Gene3D" id="1.10.287.2620">
    <property type="match status" value="1"/>
</dbReference>
<keyword evidence="13" id="KW-0505">Motor protein</keyword>
<dbReference type="Pfam" id="PF12774">
    <property type="entry name" value="AAA_6"/>
    <property type="match status" value="1"/>
</dbReference>
<dbReference type="Gene3D" id="3.20.180.20">
    <property type="entry name" value="Dynein heavy chain, N-terminal domain 2"/>
    <property type="match status" value="1"/>
</dbReference>
<comment type="similarity">
    <text evidence="3">Belongs to the dynein heavy chain family.</text>
</comment>
<dbReference type="Gene3D" id="1.20.58.1120">
    <property type="match status" value="1"/>
</dbReference>
<dbReference type="InterPro" id="IPR042222">
    <property type="entry name" value="Dynein_2_N"/>
</dbReference>
<evidence type="ECO:0000256" key="8">
    <source>
        <dbReference type="ARBA" id="ARBA00022840"/>
    </source>
</evidence>
<name>A0AAD9KEP2_RIDPI</name>
<evidence type="ECO:0000259" key="26">
    <source>
        <dbReference type="Pfam" id="PF12781"/>
    </source>
</evidence>
<feature type="domain" description="Dynein heavy chain region D6 P-loop" evidence="21">
    <location>
        <begin position="2761"/>
        <end position="2876"/>
    </location>
</feature>
<dbReference type="InterPro" id="IPR041658">
    <property type="entry name" value="AAA_lid_11"/>
</dbReference>
<evidence type="ECO:0000256" key="12">
    <source>
        <dbReference type="ARBA" id="ARBA00023069"/>
    </source>
</evidence>
<keyword evidence="7" id="KW-0547">Nucleotide-binding</keyword>
<dbReference type="InterPro" id="IPR041228">
    <property type="entry name" value="Dynein_C"/>
</dbReference>
<evidence type="ECO:0000256" key="5">
    <source>
        <dbReference type="ARBA" id="ARBA00022701"/>
    </source>
</evidence>
<protein>
    <recommendedName>
        <fullName evidence="17">Dynein axonemal heavy chain 7</fullName>
    </recommendedName>
    <alternativeName>
        <fullName evidence="19">Axonemal beta dynein heavy chain 7</fullName>
    </alternativeName>
    <alternativeName>
        <fullName evidence="18">Ciliary dynein heavy chain 7</fullName>
    </alternativeName>
</protein>
<dbReference type="Pfam" id="PF12780">
    <property type="entry name" value="AAA_8"/>
    <property type="match status" value="1"/>
</dbReference>
<feature type="domain" description="Dynein heavy chain ATP-binding dynein motor region" evidence="26">
    <location>
        <begin position="2297"/>
        <end position="2518"/>
    </location>
</feature>
<proteinExistence type="inferred from homology"/>
<keyword evidence="11 20" id="KW-0175">Coiled coil</keyword>
<dbReference type="GO" id="GO:0031514">
    <property type="term" value="C:motile cilium"/>
    <property type="evidence" value="ECO:0007669"/>
    <property type="project" value="UniProtKB-SubCell"/>
</dbReference>
<dbReference type="PANTHER" id="PTHR22878">
    <property type="entry name" value="DYNEIN HEAVY CHAIN 6, AXONEMAL-LIKE-RELATED"/>
    <property type="match status" value="1"/>
</dbReference>
<dbReference type="FunFam" id="3.20.180.20:FF:000003">
    <property type="entry name" value="Dynein heavy chain 12, axonemal"/>
    <property type="match status" value="1"/>
</dbReference>
<evidence type="ECO:0000259" key="22">
    <source>
        <dbReference type="Pfam" id="PF08393"/>
    </source>
</evidence>
<evidence type="ECO:0000259" key="25">
    <source>
        <dbReference type="Pfam" id="PF12780"/>
    </source>
</evidence>
<dbReference type="Gene3D" id="1.20.920.30">
    <property type="match status" value="1"/>
</dbReference>
<dbReference type="Gene3D" id="6.10.140.1060">
    <property type="match status" value="1"/>
</dbReference>
<comment type="caution">
    <text evidence="31">The sequence shown here is derived from an EMBL/GenBank/DDBJ whole genome shotgun (WGS) entry which is preliminary data.</text>
</comment>
<sequence>MAAIFEEHKLIISEKKSQYEEALKLKRERFTEELESYAKQVEEFANYGEMTDVPRYLKKAQSLDAKLKAAADKIDAFNTEEESFNWPTTTYPQRMTIINTLKPYLNLYEMTVDFNTKHKDWMEGPMAGVNPDDTEAEVGNIWRNLYKLERTFEANPNATKICTKLKSKVEDFKHHMPLIQTLFNPGLRERHWEQISDIVGYPLSPDEDMCLAKLVDMNLENHIAKFEVISEAASKEFSLEKALEKMKKDWAPMEFTIIPYRETGTHILSSVDEVQLLLDDHIVRTQTMRGSPFIKPFEAEMKQWEANLVLLQDILDEWLKVQATWLYLEPIFSSPDIMAQMPEEGRRFGTVDKNWREIMKQATVDKHVLSVLDIDKMLEKLRKSNDLLELIQKGLNEYLEKKRLYFPRFFFLSNDELLEILSETKDPTRVQPHLKKCFEGIALLEFTDTLDITHIKSSEGEIVELQDVISTSKARGQVEKWLLELEHDMVTSVRKVIGESLTDYTKTPRGEWVKMWPGQAVLAVAQYYWTMYVHEAIRGGNQAMKTYLQLNNDQIDQIVAIVRGKLSKQNRTTLAALIVLDVHARDVLVSLVDEGVSSENDFSWLSQLRYYWEEEHMVTRMINSMLAYGYEYLGNTGRLVITPLTDRCYRTLFGALHLNLGGAPEGPAGTGKTETTKDLAKAVAKQCVVFNCSDGLDYLALGKFFKGLASCGAWSCFDEFNRIDLEVLSVVAQQILTIQRGIGQGLQTLLFEGTEIKLDPTCSVFITMNPGYAGRSELPDNLKALFRPVAMMVPDYAMIAEIVLYSSGFVSARPLSVKIVATYRLCSEQLSSQHHYDYGMRAVKSVLTAAGNLKLKYPEENEDILMLRSIIDVNLPKFLNHDLPLFDGITSDLFPGITLPEPDYMVLNEHVRENCIKMNLQCTSFFLEKIQQIYEMMIVRHGFMIVGEPFGGKTTAYRVLAQALASIHTAGLMEENKVQIIVINPKSITMGQLYGQFDPVSHEWSDGILAVSYRQFASSTTPDRKWLIFDGPVDAIWIENMNTVLDDNKKLCLMSGEIIQLAPTTNLIFEPMDLEVASPATVSRCGMIYMEPESLGWRPIFKSWLADMPATMTDKYKRIITDMFERFVDPLLALVRKRIKELSPTTDTNLVKSLMNLIDCQMDEFQDEAKIAQMEEREVISWIEGIFLFALTWSLGGSTDRNGRDKFDLIVRELMMGGMSEETRVMLNVVDLTAPPEHPYQVPFPVGSSIYSYRFQKEGAGMWELWRKELETKPPIPKEADFNEIIVPTVDTVRYIYLFKMLLTHQKATLFVGPTGTGKSVYLTDFLLNRMDKEVYKPNIINFSAQTSANQTQNIIMSKLDKRRKGVFGPPLGKKAIVFVDDLNMPILETYGAQPPIELLRQLHDHWTWYDLKDTTPMKLIDVQVAAAMGPPGGGRNSITPRFLRHLNMLTINEFDDDTMITIFRSIMKWHITSKNFAKEFNVCIDQVVTATMNVYKEAMANLLPTPMKSHYLFNLRDFSRVIQGVLLSLPETVEDPAAMKRLWLHETFRVFYDRLVDEQDGAWLFGCVRDTVKSSMKEDFDQLFAHLHTDEEGGVTEDDLRSLIYCDFADPKSTSKNYVEIRDLEKLRHVAEGYLEEYNNVSKKPMNLVLFRFAIEHISRISRIIKQPASHALLVGVGGSGRQSLTRLSAHMADYEIFQVEITKNYTSVEWHDDLKLILRKSTETDQHAVFLFSDTQIKQESFLEDINNLLNAGEVPNLFPTDEKAEICEKMRQLDRQRDKTKQTDGTPVALFNMFVQRCRDQLHIVLTMSPIGDAFRTRLRKFPSLVNCCTIDWFQTWPEDALYAVAMRFYEEIEMTDEIRAGCIRMCQEFHTNTRDLSTRFFMELARHNYVTPTSYLELINTFKTLLGKKRTEVMKAKNRYEVGLEKLLSAASQVGLMQKELTDLQPQLVEASKQVDEIMIVIERDSIEVAKVEKTVKADETVANEQAKAAKAIKDECDSDLAVAMPILNSALAALNTLTPADITMVKSMKSPPSGVRLVCEAVCVLKGIKPERVPDPSGTGKKIEDYWPAAKRMLGDMKFLESLMNYDKDNIPVAIMKTIRQKYADNPDFDPEKIKVASTAAEGLSRWVLAMEKYDKVAKVVAPKKIALKAAQEELAVAQKELEKKRASLKEVQDKLTKLQMKLEANKQKKIDLENQVDLCSKKLDRAEQLIGGLGGEKDRWGEAARSLAEQYVNLTGDVLISSGVVAYLGAFTSAFRQDQIQLWIKHMREIGIPCSQHYSLITTLGDLVQIRAWNISGLPTDSFSIENGIINSNARRWPLMIDPQGQANKWIKNMEKVNNLHMIKPTDADFVRTLENCIQFGTPVLLENCGEELDPILESLLLKQTFKQGGSICIKLGDSTLEYSQDFRFYMTTKMRNPHYLPETSVKVTLLNFMITEEGLQDQLLGIVVARERPELEEEKNTLIIQSAENKKQLKEIEDRILEVLSTSEGNILEDETAIKVLSSSKVLSNEISEKQAIAEQTEKKIDETRMGYTSIAVHSTILFFSIADLANIDPMYQYSLTWFINLFILSIDNADKSDELKERLNSLRHHFTYSLYCNICRSLFEKDKLLFSFILCVNILKHNKEVDDAEWRFLLTGGVGLENPHSNPTAWLPPTAWDEVCRLDDQPHFSGIRKTFMAVKDQWKIVYDSVVPHEEQFPPEYQEKFGIFQRILVLRCLRPDKVIPAIQGFVVAKLGKQYIEPPPFDLSGSFGDSNCTSPLIFVLSPGADPTAALLKFADDQGFSGSKFDSLSLGQGQGPIALRMIEKGVKEGTWVMLQNCHLAPSWMTTLEKVVEELNPEQTHPDFRLWLTSYPSNIFPIAILQNGVKMTNEPPKGLRFNIIRSYLSDPISDPEFFGSSDNPAAFKKMLYGLCFFHALIQERRKFGAIGWNIPYEFNETDLRISTQQLHMFLNQYTDVQYVALGYLTGECNYGGRVTDDWDRRTLMTLLKKFYTPEIMDDDYRFDESGLYYAPPDGEYDTYIEYTKTLPINQHPNVFGMHANADITKDQAETKLLFDSILLTQAKAAAAGGKSSDEVIDEVASDIISKLPKDFDTESALRKYPTSYTQSMNTVLVQEMVRFNKLLIAIRTSLINVRKAIKGLVVMSSDLEEVSLSILKGKISDMWMKKSYPSLKPLGSYINDFLARLKLLQDWYDFGPPAVFWISGFYFTQAFLTGAQQNFARKYTIPIDLLAFNYEVLDDKEYKESPDDGVFVNGLYTDGARWDRKIKKLNESLPKVLYDTMPPIWVKPCKRSDLPKTSSYLAPVYKTSERRGVLSTTGHSTNFVIGMNLPSEHSEAHWVARGVALLCQLDN</sequence>
<dbReference type="FunFam" id="1.20.920.30:FF:000002">
    <property type="entry name" value="Dynein axonemal heavy chain 3"/>
    <property type="match status" value="1"/>
</dbReference>
<dbReference type="Gene3D" id="1.10.8.720">
    <property type="entry name" value="Region D6 of dynein motor"/>
    <property type="match status" value="1"/>
</dbReference>
<feature type="domain" description="Dynein heavy chain 3 AAA+ lid" evidence="28">
    <location>
        <begin position="1489"/>
        <end position="1583"/>
    </location>
</feature>
<dbReference type="Gene3D" id="3.40.50.300">
    <property type="entry name" value="P-loop containing nucleotide triphosphate hydrolases"/>
    <property type="match status" value="5"/>
</dbReference>
<dbReference type="GO" id="GO:0045505">
    <property type="term" value="F:dynein intermediate chain binding"/>
    <property type="evidence" value="ECO:0007669"/>
    <property type="project" value="InterPro"/>
</dbReference>
<dbReference type="Gene3D" id="1.10.8.710">
    <property type="match status" value="1"/>
</dbReference>
<dbReference type="InterPro" id="IPR024317">
    <property type="entry name" value="Dynein_heavy_chain_D4_dom"/>
</dbReference>
<evidence type="ECO:0000313" key="32">
    <source>
        <dbReference type="Proteomes" id="UP001209878"/>
    </source>
</evidence>